<dbReference type="FunFam" id="3.40.50.300:FF:000134">
    <property type="entry name" value="Iron-enterobactin ABC transporter ATP-binding protein"/>
    <property type="match status" value="1"/>
</dbReference>
<dbReference type="Gene3D" id="3.40.50.300">
    <property type="entry name" value="P-loop containing nucleotide triphosphate hydrolases"/>
    <property type="match status" value="1"/>
</dbReference>
<dbReference type="RefSeq" id="WP_260594176.1">
    <property type="nucleotide sequence ID" value="NZ_CP104003.1"/>
</dbReference>
<reference evidence="12" key="1">
    <citation type="submission" date="2022-09" db="EMBL/GenBank/DDBJ databases">
        <title>Diverse halophilic archaea isolated from saline environments.</title>
        <authorList>
            <person name="Cui H.-L."/>
        </authorList>
    </citation>
    <scope>NUCLEOTIDE SEQUENCE</scope>
    <source>
        <strain evidence="12">ZS-35-S2</strain>
    </source>
</reference>
<keyword evidence="3 12" id="KW-0067">ATP-binding</keyword>
<dbReference type="PANTHER" id="PTHR42794:SF1">
    <property type="entry name" value="HEMIN IMPORT ATP-BINDING PROTEIN HMUV"/>
    <property type="match status" value="1"/>
</dbReference>
<dbReference type="EC" id="7.6.2.8" evidence="8"/>
<dbReference type="CDD" id="cd03214">
    <property type="entry name" value="ABC_Iron-Siderophores_B12_Hemin"/>
    <property type="match status" value="1"/>
</dbReference>
<dbReference type="InterPro" id="IPR027417">
    <property type="entry name" value="P-loop_NTPase"/>
</dbReference>
<dbReference type="InterPro" id="IPR003439">
    <property type="entry name" value="ABC_transporter-like_ATP-bd"/>
</dbReference>
<evidence type="ECO:0000256" key="1">
    <source>
        <dbReference type="ARBA" id="ARBA00022448"/>
    </source>
</evidence>
<dbReference type="KEGG" id="ssai:N0B31_02315"/>
<proteinExistence type="predicted"/>
<dbReference type="PROSITE" id="PS50893">
    <property type="entry name" value="ABC_TRANSPORTER_2"/>
    <property type="match status" value="1"/>
</dbReference>
<feature type="domain" description="ABC transporter" evidence="11">
    <location>
        <begin position="2"/>
        <end position="237"/>
    </location>
</feature>
<sequence length="270" mass="28051">MIEVDGVSVAFGDSTVLRDVSLSVEAGSFLALVGPNGAGKTTLLRAVNGLVAPTTGSITIDGAAVASLSARELARRVATVPQETHLGFDFDARSIVEMGRTPHRSRLGGSSEGDRDAVERALERTETAALADRPVGDLSGGERQRVLLARALAQETPTLLLDEPTASLDINHQLATLSLVRHLADEGQTAVAAIHDLNLAARFCDRMALLADGELLAVGAPDAVLTSERLADAYGVPTAVTENPVTGTPTVTALEREHAVPAPGLEADDD</sequence>
<evidence type="ECO:0000256" key="3">
    <source>
        <dbReference type="ARBA" id="ARBA00022840"/>
    </source>
</evidence>
<dbReference type="SMART" id="SM00382">
    <property type="entry name" value="AAA"/>
    <property type="match status" value="1"/>
</dbReference>
<dbReference type="EMBL" id="CP104003">
    <property type="protein sequence ID" value="UWM55124.1"/>
    <property type="molecule type" value="Genomic_DNA"/>
</dbReference>
<comment type="subunit">
    <text evidence="7">The complex is composed of two ATP-binding proteins (BtuD), two transmembrane proteins (BtuC) and a solute-binding protein (BtuF).</text>
</comment>
<evidence type="ECO:0000256" key="10">
    <source>
        <dbReference type="ARBA" id="ARBA00077139"/>
    </source>
</evidence>
<dbReference type="NCBIfam" id="NF010068">
    <property type="entry name" value="PRK13548.1"/>
    <property type="match status" value="1"/>
</dbReference>
<evidence type="ECO:0000256" key="9">
    <source>
        <dbReference type="ARBA" id="ARBA00073649"/>
    </source>
</evidence>
<gene>
    <name evidence="12" type="ORF">N0B31_02315</name>
</gene>
<evidence type="ECO:0000313" key="13">
    <source>
        <dbReference type="Proteomes" id="UP001057580"/>
    </source>
</evidence>
<organism evidence="12 13">
    <name type="scientific">Salinirubellus salinus</name>
    <dbReference type="NCBI Taxonomy" id="1364945"/>
    <lineage>
        <taxon>Archaea</taxon>
        <taxon>Methanobacteriati</taxon>
        <taxon>Methanobacteriota</taxon>
        <taxon>Stenosarchaea group</taxon>
        <taxon>Halobacteria</taxon>
        <taxon>Halobacteriales</taxon>
        <taxon>Natronomonadaceae</taxon>
        <taxon>Salinirubellus</taxon>
    </lineage>
</organism>
<dbReference type="GO" id="GO:0016887">
    <property type="term" value="F:ATP hydrolysis activity"/>
    <property type="evidence" value="ECO:0007669"/>
    <property type="project" value="InterPro"/>
</dbReference>
<protein>
    <recommendedName>
        <fullName evidence="9">Cobalamin import ATP-binding protein BtuD</fullName>
        <ecNumber evidence="8">7.6.2.8</ecNumber>
    </recommendedName>
    <alternativeName>
        <fullName evidence="10">Vitamin B12-transporting ATPase</fullName>
    </alternativeName>
</protein>
<dbReference type="AlphaFoldDB" id="A0A9E7R3L2"/>
<dbReference type="Proteomes" id="UP001057580">
    <property type="component" value="Chromosome"/>
</dbReference>
<evidence type="ECO:0000313" key="12">
    <source>
        <dbReference type="EMBL" id="UWM55124.1"/>
    </source>
</evidence>
<dbReference type="InterPro" id="IPR003593">
    <property type="entry name" value="AAA+_ATPase"/>
</dbReference>
<comment type="function">
    <text evidence="6">Required for corrinoid utilization. Probably part of the ABC transporter complex BtuCDF involved in cobalamin (vitamin B12) import. Probably responsible for energy coupling to the transport system.</text>
</comment>
<dbReference type="GO" id="GO:0015420">
    <property type="term" value="F:ABC-type vitamin B12 transporter activity"/>
    <property type="evidence" value="ECO:0007669"/>
    <property type="project" value="UniProtKB-EC"/>
</dbReference>
<evidence type="ECO:0000256" key="4">
    <source>
        <dbReference type="ARBA" id="ARBA00022967"/>
    </source>
</evidence>
<evidence type="ECO:0000256" key="2">
    <source>
        <dbReference type="ARBA" id="ARBA00022741"/>
    </source>
</evidence>
<dbReference type="GO" id="GO:0005524">
    <property type="term" value="F:ATP binding"/>
    <property type="evidence" value="ECO:0007669"/>
    <property type="project" value="UniProtKB-KW"/>
</dbReference>
<keyword evidence="2" id="KW-0547">Nucleotide-binding</keyword>
<dbReference type="PROSITE" id="PS00211">
    <property type="entry name" value="ABC_TRANSPORTER_1"/>
    <property type="match status" value="1"/>
</dbReference>
<keyword evidence="4" id="KW-1278">Translocase</keyword>
<dbReference type="Pfam" id="PF00005">
    <property type="entry name" value="ABC_tran"/>
    <property type="match status" value="1"/>
</dbReference>
<evidence type="ECO:0000256" key="8">
    <source>
        <dbReference type="ARBA" id="ARBA00066387"/>
    </source>
</evidence>
<evidence type="ECO:0000256" key="7">
    <source>
        <dbReference type="ARBA" id="ARBA00064420"/>
    </source>
</evidence>
<accession>A0A9E7R3L2</accession>
<dbReference type="InterPro" id="IPR017871">
    <property type="entry name" value="ABC_transporter-like_CS"/>
</dbReference>
<evidence type="ECO:0000256" key="5">
    <source>
        <dbReference type="ARBA" id="ARBA00050590"/>
    </source>
</evidence>
<evidence type="ECO:0000256" key="6">
    <source>
        <dbReference type="ARBA" id="ARBA00058960"/>
    </source>
</evidence>
<comment type="catalytic activity">
    <reaction evidence="5">
        <text>an R-cob(III)alamin(out) + ATP + H2O = an R-cob(III)alamin(in) + ADP + phosphate + H(+)</text>
        <dbReference type="Rhea" id="RHEA:17873"/>
        <dbReference type="ChEBI" id="CHEBI:15377"/>
        <dbReference type="ChEBI" id="CHEBI:15378"/>
        <dbReference type="ChEBI" id="CHEBI:30616"/>
        <dbReference type="ChEBI" id="CHEBI:43474"/>
        <dbReference type="ChEBI" id="CHEBI:140785"/>
        <dbReference type="ChEBI" id="CHEBI:456216"/>
        <dbReference type="EC" id="7.6.2.8"/>
    </reaction>
</comment>
<dbReference type="PANTHER" id="PTHR42794">
    <property type="entry name" value="HEMIN IMPORT ATP-BINDING PROTEIN HMUV"/>
    <property type="match status" value="1"/>
</dbReference>
<dbReference type="SUPFAM" id="SSF52540">
    <property type="entry name" value="P-loop containing nucleoside triphosphate hydrolases"/>
    <property type="match status" value="1"/>
</dbReference>
<keyword evidence="13" id="KW-1185">Reference proteome</keyword>
<dbReference type="GeneID" id="74941219"/>
<keyword evidence="1" id="KW-0813">Transport</keyword>
<name>A0A9E7R3L2_9EURY</name>
<evidence type="ECO:0000259" key="11">
    <source>
        <dbReference type="PROSITE" id="PS50893"/>
    </source>
</evidence>